<protein>
    <submittedName>
        <fullName evidence="1">Uncharacterized protein</fullName>
    </submittedName>
</protein>
<evidence type="ECO:0000313" key="2">
    <source>
        <dbReference type="Proteomes" id="UP000265618"/>
    </source>
</evidence>
<organism evidence="1 2">
    <name type="scientific">Kipferlia bialata</name>
    <dbReference type="NCBI Taxonomy" id="797122"/>
    <lineage>
        <taxon>Eukaryota</taxon>
        <taxon>Metamonada</taxon>
        <taxon>Carpediemonas-like organisms</taxon>
        <taxon>Kipferlia</taxon>
    </lineage>
</organism>
<name>A0A9K3DBH3_9EUKA</name>
<comment type="caution">
    <text evidence="1">The sequence shown here is derived from an EMBL/GenBank/DDBJ whole genome shotgun (WGS) entry which is preliminary data.</text>
</comment>
<proteinExistence type="predicted"/>
<accession>A0A9K3DBH3</accession>
<dbReference type="AlphaFoldDB" id="A0A9K3DBH3"/>
<feature type="non-terminal residue" evidence="1">
    <location>
        <position position="1"/>
    </location>
</feature>
<dbReference type="Proteomes" id="UP000265618">
    <property type="component" value="Unassembled WGS sequence"/>
</dbReference>
<keyword evidence="2" id="KW-1185">Reference proteome</keyword>
<dbReference type="EMBL" id="BDIP01008120">
    <property type="protein sequence ID" value="GIQ91671.1"/>
    <property type="molecule type" value="Genomic_DNA"/>
</dbReference>
<gene>
    <name evidence="1" type="ORF">KIPB_015023</name>
</gene>
<sequence length="87" mass="9833">MSLSRHHLMDYLNQYMLTLVRKQKSKTLIDALSLLDYRAEGELHCSGAVHVMLAAYEIASALSAQDGIVFGVQSLNRVIKYTIATWY</sequence>
<reference evidence="1 2" key="1">
    <citation type="journal article" date="2018" name="PLoS ONE">
        <title>The draft genome of Kipferlia bialata reveals reductive genome evolution in fornicate parasites.</title>
        <authorList>
            <person name="Tanifuji G."/>
            <person name="Takabayashi S."/>
            <person name="Kume K."/>
            <person name="Takagi M."/>
            <person name="Nakayama T."/>
            <person name="Kamikawa R."/>
            <person name="Inagaki Y."/>
            <person name="Hashimoto T."/>
        </authorList>
    </citation>
    <scope>NUCLEOTIDE SEQUENCE [LARGE SCALE GENOMIC DNA]</scope>
    <source>
        <strain evidence="1">NY0173</strain>
    </source>
</reference>
<evidence type="ECO:0000313" key="1">
    <source>
        <dbReference type="EMBL" id="GIQ91671.1"/>
    </source>
</evidence>